<evidence type="ECO:0000259" key="3">
    <source>
        <dbReference type="PROSITE" id="PS51186"/>
    </source>
</evidence>
<evidence type="ECO:0000313" key="5">
    <source>
        <dbReference type="Proteomes" id="UP000050509"/>
    </source>
</evidence>
<sequence>MTLFTARPYDDPAEAAALAALVAACEAVDQLDQGSTADDLAELAGDLDVHVWDDAQGQPAGFGQLFVDEPDGVVEGRLRIHVRPDVRETPLGDAIIAWGAARMRELGHERGRPARLRSLGRDDIPYRLELLQRNGFTPQRMFLRMVRQLGSDLPVPSVPAGYTLRLLGGEREAAAWTALFNQTFREHWNHFDYTLDDVREWLAAPDYRPDLNLVIEAPGGELCAFCWGTVREGAEGWIDELGTLPAYRRRGLGRALLLANLARMRDTGLAIAKLGVDGESASQAPQLYHAAGFTVAYQMVTLVKPLAHS</sequence>
<keyword evidence="2" id="KW-0012">Acyltransferase</keyword>
<evidence type="ECO:0000256" key="2">
    <source>
        <dbReference type="ARBA" id="ARBA00023315"/>
    </source>
</evidence>
<dbReference type="AlphaFoldDB" id="A0A0P9F3R1"/>
<dbReference type="Gene3D" id="3.40.630.30">
    <property type="match status" value="1"/>
</dbReference>
<name>A0A0P9F3R1_9CHLR</name>
<evidence type="ECO:0000256" key="1">
    <source>
        <dbReference type="ARBA" id="ARBA00022679"/>
    </source>
</evidence>
<feature type="domain" description="N-acetyltransferase" evidence="3">
    <location>
        <begin position="162"/>
        <end position="307"/>
    </location>
</feature>
<reference evidence="4 5" key="1">
    <citation type="submission" date="2015-09" db="EMBL/GenBank/DDBJ databases">
        <title>Draft genome sequence of Kouleothrix aurantiaca JCM 19913.</title>
        <authorList>
            <person name="Hemp J."/>
        </authorList>
    </citation>
    <scope>NUCLEOTIDE SEQUENCE [LARGE SCALE GENOMIC DNA]</scope>
    <source>
        <strain evidence="4 5">COM-B</strain>
    </source>
</reference>
<gene>
    <name evidence="4" type="ORF">SE17_22805</name>
</gene>
<comment type="caution">
    <text evidence="4">The sequence shown here is derived from an EMBL/GenBank/DDBJ whole genome shotgun (WGS) entry which is preliminary data.</text>
</comment>
<dbReference type="PROSITE" id="PS51257">
    <property type="entry name" value="PROKAR_LIPOPROTEIN"/>
    <property type="match status" value="1"/>
</dbReference>
<dbReference type="EMBL" id="LJCR01001041">
    <property type="protein sequence ID" value="KPV51159.1"/>
    <property type="molecule type" value="Genomic_DNA"/>
</dbReference>
<dbReference type="Pfam" id="PF00583">
    <property type="entry name" value="Acetyltransf_1"/>
    <property type="match status" value="1"/>
</dbReference>
<evidence type="ECO:0000313" key="4">
    <source>
        <dbReference type="EMBL" id="KPV51159.1"/>
    </source>
</evidence>
<dbReference type="Proteomes" id="UP000050509">
    <property type="component" value="Unassembled WGS sequence"/>
</dbReference>
<dbReference type="PROSITE" id="PS51186">
    <property type="entry name" value="GNAT"/>
    <property type="match status" value="1"/>
</dbReference>
<dbReference type="CDD" id="cd04301">
    <property type="entry name" value="NAT_SF"/>
    <property type="match status" value="1"/>
</dbReference>
<keyword evidence="1" id="KW-0808">Transferase</keyword>
<dbReference type="InterPro" id="IPR016181">
    <property type="entry name" value="Acyl_CoA_acyltransferase"/>
</dbReference>
<dbReference type="SUPFAM" id="SSF55729">
    <property type="entry name" value="Acyl-CoA N-acyltransferases (Nat)"/>
    <property type="match status" value="1"/>
</dbReference>
<proteinExistence type="predicted"/>
<organism evidence="4 5">
    <name type="scientific">Kouleothrix aurantiaca</name>
    <dbReference type="NCBI Taxonomy" id="186479"/>
    <lineage>
        <taxon>Bacteria</taxon>
        <taxon>Bacillati</taxon>
        <taxon>Chloroflexota</taxon>
        <taxon>Chloroflexia</taxon>
        <taxon>Chloroflexales</taxon>
        <taxon>Roseiflexineae</taxon>
        <taxon>Roseiflexaceae</taxon>
        <taxon>Kouleothrix</taxon>
    </lineage>
</organism>
<dbReference type="PANTHER" id="PTHR43877:SF1">
    <property type="entry name" value="ACETYLTRANSFERASE"/>
    <property type="match status" value="1"/>
</dbReference>
<accession>A0A0P9F3R1</accession>
<dbReference type="InterPro" id="IPR050832">
    <property type="entry name" value="Bact_Acetyltransf"/>
</dbReference>
<dbReference type="InterPro" id="IPR000182">
    <property type="entry name" value="GNAT_dom"/>
</dbReference>
<protein>
    <recommendedName>
        <fullName evidence="3">N-acetyltransferase domain-containing protein</fullName>
    </recommendedName>
</protein>
<keyword evidence="5" id="KW-1185">Reference proteome</keyword>
<dbReference type="PANTHER" id="PTHR43877">
    <property type="entry name" value="AMINOALKYLPHOSPHONATE N-ACETYLTRANSFERASE-RELATED-RELATED"/>
    <property type="match status" value="1"/>
</dbReference>
<dbReference type="GO" id="GO:0016747">
    <property type="term" value="F:acyltransferase activity, transferring groups other than amino-acyl groups"/>
    <property type="evidence" value="ECO:0007669"/>
    <property type="project" value="InterPro"/>
</dbReference>